<evidence type="ECO:0000313" key="3">
    <source>
        <dbReference type="WBParaSite" id="GPUH_0001780201-mRNA-1"/>
    </source>
</evidence>
<reference evidence="1 2" key="2">
    <citation type="submission" date="2018-11" db="EMBL/GenBank/DDBJ databases">
        <authorList>
            <consortium name="Pathogen Informatics"/>
        </authorList>
    </citation>
    <scope>NUCLEOTIDE SEQUENCE [LARGE SCALE GENOMIC DNA]</scope>
</reference>
<dbReference type="OrthoDB" id="5596051at2759"/>
<reference evidence="3" key="1">
    <citation type="submission" date="2016-06" db="UniProtKB">
        <authorList>
            <consortium name="WormBaseParasite"/>
        </authorList>
    </citation>
    <scope>IDENTIFICATION</scope>
</reference>
<keyword evidence="2" id="KW-1185">Reference proteome</keyword>
<name>A0A183E9Y7_9BILA</name>
<dbReference type="WBParaSite" id="GPUH_0001780201-mRNA-1">
    <property type="protein sequence ID" value="GPUH_0001780201-mRNA-1"/>
    <property type="gene ID" value="GPUH_0001780201"/>
</dbReference>
<organism evidence="3">
    <name type="scientific">Gongylonema pulchrum</name>
    <dbReference type="NCBI Taxonomy" id="637853"/>
    <lineage>
        <taxon>Eukaryota</taxon>
        <taxon>Metazoa</taxon>
        <taxon>Ecdysozoa</taxon>
        <taxon>Nematoda</taxon>
        <taxon>Chromadorea</taxon>
        <taxon>Rhabditida</taxon>
        <taxon>Spirurina</taxon>
        <taxon>Spiruromorpha</taxon>
        <taxon>Spiruroidea</taxon>
        <taxon>Gongylonematidae</taxon>
        <taxon>Gongylonema</taxon>
    </lineage>
</organism>
<evidence type="ECO:0000313" key="1">
    <source>
        <dbReference type="EMBL" id="VDN30441.1"/>
    </source>
</evidence>
<dbReference type="EMBL" id="UYRT01085684">
    <property type="protein sequence ID" value="VDN30441.1"/>
    <property type="molecule type" value="Genomic_DNA"/>
</dbReference>
<accession>A0A183E9Y7</accession>
<protein>
    <submittedName>
        <fullName evidence="3">AAA_6 domain-containing protein</fullName>
    </submittedName>
</protein>
<proteinExistence type="predicted"/>
<evidence type="ECO:0000313" key="2">
    <source>
        <dbReference type="Proteomes" id="UP000271098"/>
    </source>
</evidence>
<dbReference type="AlphaFoldDB" id="A0A183E9Y7"/>
<gene>
    <name evidence="1" type="ORF">GPUH_LOCUS17780</name>
</gene>
<sequence length="109" mass="12399">MPPDGHQTSAQIISEIRKRQTVCICTGNIQRHQELFRRMFKNSAEELLAAITYQLDGPNGPELEMMPSGTVMLSRDAENCHLNSFEKADMKITLKVCLSLFIRYVPTSR</sequence>
<dbReference type="Proteomes" id="UP000271098">
    <property type="component" value="Unassembled WGS sequence"/>
</dbReference>